<reference evidence="2" key="2">
    <citation type="submission" date="2023-04" db="EMBL/GenBank/DDBJ databases">
        <authorList>
            <person name="Bruccoleri R.E."/>
            <person name="Oakeley E.J."/>
            <person name="Faust A.-M."/>
            <person name="Dessus-Babus S."/>
            <person name="Altorfer M."/>
            <person name="Burckhardt D."/>
            <person name="Oertli M."/>
            <person name="Naumann U."/>
            <person name="Petersen F."/>
            <person name="Wong J."/>
        </authorList>
    </citation>
    <scope>NUCLEOTIDE SEQUENCE</scope>
    <source>
        <strain evidence="2">GSM-AAB239-AS_SAM_17_03QT</strain>
        <tissue evidence="2">Leaf</tissue>
    </source>
</reference>
<dbReference type="Proteomes" id="UP001140949">
    <property type="component" value="Unassembled WGS sequence"/>
</dbReference>
<dbReference type="AlphaFoldDB" id="A0AAX6ET70"/>
<name>A0AAX6ET70_IRIPA</name>
<comment type="caution">
    <text evidence="2">The sequence shown here is derived from an EMBL/GenBank/DDBJ whole genome shotgun (WGS) entry which is preliminary data.</text>
</comment>
<keyword evidence="3" id="KW-1185">Reference proteome</keyword>
<organism evidence="2 3">
    <name type="scientific">Iris pallida</name>
    <name type="common">Sweet iris</name>
    <dbReference type="NCBI Taxonomy" id="29817"/>
    <lineage>
        <taxon>Eukaryota</taxon>
        <taxon>Viridiplantae</taxon>
        <taxon>Streptophyta</taxon>
        <taxon>Embryophyta</taxon>
        <taxon>Tracheophyta</taxon>
        <taxon>Spermatophyta</taxon>
        <taxon>Magnoliopsida</taxon>
        <taxon>Liliopsida</taxon>
        <taxon>Asparagales</taxon>
        <taxon>Iridaceae</taxon>
        <taxon>Iridoideae</taxon>
        <taxon>Irideae</taxon>
        <taxon>Iris</taxon>
    </lineage>
</organism>
<feature type="region of interest" description="Disordered" evidence="1">
    <location>
        <begin position="133"/>
        <end position="154"/>
    </location>
</feature>
<evidence type="ECO:0000313" key="3">
    <source>
        <dbReference type="Proteomes" id="UP001140949"/>
    </source>
</evidence>
<evidence type="ECO:0000256" key="1">
    <source>
        <dbReference type="SAM" id="MobiDB-lite"/>
    </source>
</evidence>
<sequence>MSDVPVRQRITRTRPSASGASHRRALQYSAHYRGCAPTHLHTEWNANRRAHSAVHRTSPTLNAELTELAARLPKSEQLTAFFRKRSVDNVSIIITLFRQLLPRGHSTISMRLYGHASKSACASKAMRLRLLSDPERQKKSRLHAPQKPCTPNSL</sequence>
<reference evidence="2" key="1">
    <citation type="journal article" date="2023" name="GigaByte">
        <title>Genome assembly of the bearded iris, Iris pallida Lam.</title>
        <authorList>
            <person name="Bruccoleri R.E."/>
            <person name="Oakeley E.J."/>
            <person name="Faust A.M.E."/>
            <person name="Altorfer M."/>
            <person name="Dessus-Babus S."/>
            <person name="Burckhardt D."/>
            <person name="Oertli M."/>
            <person name="Naumann U."/>
            <person name="Petersen F."/>
            <person name="Wong J."/>
        </authorList>
    </citation>
    <scope>NUCLEOTIDE SEQUENCE</scope>
    <source>
        <strain evidence="2">GSM-AAB239-AS_SAM_17_03QT</strain>
    </source>
</reference>
<protein>
    <submittedName>
        <fullName evidence="2">Uncharacterized protein</fullName>
    </submittedName>
</protein>
<dbReference type="EMBL" id="JANAVB010034019">
    <property type="protein sequence ID" value="KAJ6807270.1"/>
    <property type="molecule type" value="Genomic_DNA"/>
</dbReference>
<feature type="region of interest" description="Disordered" evidence="1">
    <location>
        <begin position="1"/>
        <end position="23"/>
    </location>
</feature>
<evidence type="ECO:0000313" key="2">
    <source>
        <dbReference type="EMBL" id="KAJ6807270.1"/>
    </source>
</evidence>
<proteinExistence type="predicted"/>
<accession>A0AAX6ET70</accession>
<gene>
    <name evidence="2" type="ORF">M6B38_172625</name>
</gene>